<protein>
    <recommendedName>
        <fullName evidence="2">DUF7587 domain-containing protein</fullName>
    </recommendedName>
</protein>
<evidence type="ECO:0000313" key="3">
    <source>
        <dbReference type="EMBL" id="TKA32505.1"/>
    </source>
</evidence>
<dbReference type="Proteomes" id="UP000308549">
    <property type="component" value="Unassembled WGS sequence"/>
</dbReference>
<dbReference type="AlphaFoldDB" id="A0A4U0UDU6"/>
<feature type="region of interest" description="Disordered" evidence="1">
    <location>
        <begin position="1"/>
        <end position="26"/>
    </location>
</feature>
<dbReference type="InterPro" id="IPR056009">
    <property type="entry name" value="DUF7587"/>
</dbReference>
<name>A0A4U0UDU6_9PEZI</name>
<proteinExistence type="predicted"/>
<evidence type="ECO:0000313" key="4">
    <source>
        <dbReference type="Proteomes" id="UP000308549"/>
    </source>
</evidence>
<feature type="region of interest" description="Disordered" evidence="1">
    <location>
        <begin position="550"/>
        <end position="583"/>
    </location>
</feature>
<feature type="compositionally biased region" description="Basic and acidic residues" evidence="1">
    <location>
        <begin position="144"/>
        <end position="154"/>
    </location>
</feature>
<dbReference type="EMBL" id="NAJL01000005">
    <property type="protein sequence ID" value="TKA32505.1"/>
    <property type="molecule type" value="Genomic_DNA"/>
</dbReference>
<accession>A0A4U0UDU6</accession>
<gene>
    <name evidence="3" type="ORF">B0A50_01613</name>
</gene>
<dbReference type="OrthoDB" id="5397734at2759"/>
<feature type="compositionally biased region" description="Acidic residues" evidence="1">
    <location>
        <begin position="554"/>
        <end position="583"/>
    </location>
</feature>
<sequence>MAPSSRSITRRDQKAPAGKGKNRWDQRQRRILHTLHSHFALTATKRAKIFNTLFKDHLDECGIPDGLSTSTLGAQYHERLKRPEAWKAIVQAPTADEDIRSIQSIATNGKDNDVVPTNASSTAVVILPKVATASTTTPRKSPRKERATEKHTRPDGSSMYLTVEELAKLRRAEIVPVPEEKAHCLSRGLLFRYYHTTSQGTLGQNGFRAGRMPLDDIPSPPMPPLDSPYFPWDSFFYHINRDKVSSPFISTSNNFFWILRLAAKEAKKGLTGGRIAVIDASAIDYTQIYHAYPFHAELLKKRVFRNGAHRYRGSFEYLVYYRIPASAILHTFSPEDDLFRARATDRANGITALLQQKTIALNASYQTRLRKDLVQSDLTPGTLNAIARIAKRIGLGKNSSTDHIAHLVGGLIRGFAVRVERLPAEEWQQNANVFAQVFISPQLPTLYDIQRMKLVFLEGVKASCGIPNADRTPETIRLRERKAKRIGLESPSKIIADELDGAKLQILSGLSGPPTAATTRVWKPVASSGAQSVFTYNAVTDIDELELDERVGIDEVEMDDDNDDDGDEDGVVNEDDDENEDDEIVFECADLDLN</sequence>
<reference evidence="3 4" key="1">
    <citation type="submission" date="2017-03" db="EMBL/GenBank/DDBJ databases">
        <title>Genomes of endolithic fungi from Antarctica.</title>
        <authorList>
            <person name="Coleine C."/>
            <person name="Masonjones S."/>
            <person name="Stajich J.E."/>
        </authorList>
    </citation>
    <scope>NUCLEOTIDE SEQUENCE [LARGE SCALE GENOMIC DNA]</scope>
    <source>
        <strain evidence="3 4">CCFEE 6315</strain>
    </source>
</reference>
<evidence type="ECO:0000256" key="1">
    <source>
        <dbReference type="SAM" id="MobiDB-lite"/>
    </source>
</evidence>
<organism evidence="3 4">
    <name type="scientific">Salinomyces thailandicus</name>
    <dbReference type="NCBI Taxonomy" id="706561"/>
    <lineage>
        <taxon>Eukaryota</taxon>
        <taxon>Fungi</taxon>
        <taxon>Dikarya</taxon>
        <taxon>Ascomycota</taxon>
        <taxon>Pezizomycotina</taxon>
        <taxon>Dothideomycetes</taxon>
        <taxon>Dothideomycetidae</taxon>
        <taxon>Mycosphaerellales</taxon>
        <taxon>Teratosphaeriaceae</taxon>
        <taxon>Salinomyces</taxon>
    </lineage>
</organism>
<evidence type="ECO:0000259" key="2">
    <source>
        <dbReference type="Pfam" id="PF24494"/>
    </source>
</evidence>
<feature type="region of interest" description="Disordered" evidence="1">
    <location>
        <begin position="131"/>
        <end position="155"/>
    </location>
</feature>
<dbReference type="Pfam" id="PF24494">
    <property type="entry name" value="DUF7587"/>
    <property type="match status" value="1"/>
</dbReference>
<keyword evidence="4" id="KW-1185">Reference proteome</keyword>
<feature type="domain" description="DUF7587" evidence="2">
    <location>
        <begin position="187"/>
        <end position="336"/>
    </location>
</feature>
<comment type="caution">
    <text evidence="3">The sequence shown here is derived from an EMBL/GenBank/DDBJ whole genome shotgun (WGS) entry which is preliminary data.</text>
</comment>